<gene>
    <name evidence="1" type="ORF">VC83_06598</name>
</gene>
<reference evidence="1" key="1">
    <citation type="submission" date="2016-03" db="EMBL/GenBank/DDBJ databases">
        <title>Updated assembly of Pseudogymnoascus destructans, the fungus causing white-nose syndrome of bats.</title>
        <authorList>
            <person name="Palmer J.M."/>
            <person name="Drees K.P."/>
            <person name="Foster J.T."/>
            <person name="Lindner D.L."/>
        </authorList>
    </citation>
    <scope>NUCLEOTIDE SEQUENCE [LARGE SCALE GENOMIC DNA]</scope>
    <source>
        <strain evidence="1">20631-21</strain>
    </source>
</reference>
<protein>
    <submittedName>
        <fullName evidence="1">Uncharacterized protein</fullName>
    </submittedName>
</protein>
<dbReference type="AlphaFoldDB" id="A0A177AAS1"/>
<proteinExistence type="predicted"/>
<dbReference type="GeneID" id="36289656"/>
<organism evidence="1">
    <name type="scientific">Pseudogymnoascus destructans</name>
    <dbReference type="NCBI Taxonomy" id="655981"/>
    <lineage>
        <taxon>Eukaryota</taxon>
        <taxon>Fungi</taxon>
        <taxon>Dikarya</taxon>
        <taxon>Ascomycota</taxon>
        <taxon>Pezizomycotina</taxon>
        <taxon>Leotiomycetes</taxon>
        <taxon>Thelebolales</taxon>
        <taxon>Thelebolaceae</taxon>
        <taxon>Pseudogymnoascus</taxon>
    </lineage>
</organism>
<dbReference type="VEuPathDB" id="FungiDB:GMDG_03686"/>
<accession>A0A177AAS1</accession>
<evidence type="ECO:0000313" key="1">
    <source>
        <dbReference type="EMBL" id="OAF58361.2"/>
    </source>
</evidence>
<dbReference type="Proteomes" id="UP000077154">
    <property type="component" value="Unassembled WGS sequence"/>
</dbReference>
<dbReference type="EMBL" id="KV441397">
    <property type="protein sequence ID" value="OAF58361.2"/>
    <property type="molecule type" value="Genomic_DNA"/>
</dbReference>
<sequence length="124" mass="13811">MTTERLIATLKSQEKLKGSANYLSWKRRIEQTLAQASLGIGKKESAYIIWFTGNAHAYSIIEATCGSETVETIRLTVSAAEAWKLLHNRYEGKGNFVLTKGFDDWHSLSLDPEDIAAFNNSSTP</sequence>
<dbReference type="RefSeq" id="XP_024323646.1">
    <property type="nucleotide sequence ID" value="XM_024470193.1"/>
</dbReference>
<dbReference type="OrthoDB" id="3437976at2759"/>
<name>A0A177AAS1_9PEZI</name>